<dbReference type="InterPro" id="IPR001162">
    <property type="entry name" value="UvrC_RNase_H_dom"/>
</dbReference>
<sequence length="472" mass="54942">MEKFNFLNKDKINQLPKTLGVYTFKKGAKLLYIGKAANIRERVKNHMQRPVAFWEQTLLRQGFGGQVGYIKTDSEIEALILEANLIKKYQPKYNVIWKDDKNYFYVGITKECYPRVFITHQPKKLYPKPYTLNPKYVGPFVDGKALKQSLKVLRKVFPYRTCRSLPKRPCLWYQLGRCLAPCFLESKLGKLIPGGKTQIKKDSQRNAKNLLKILEKGKIQVLKDLKKEMKAASAFQDFEKAAKIRDQIEALEKVLAHAKIFEEFYLTQKINWLQIQKILQQISKTKKSVARIEAYDVSNIQGQEATGSMVTFINGLPDKNFYRRFKIKNRVPPFLNERKGRDEGEDENEVLIAVQGKPNDVAMIKEVLTRRFKHLEWGLPDFILIDGGIAQLNAALNCKLQIANCKLIKVVALAKKENKLYIEGQEKPIALKSFPREVFNLILQLRDEAHRFAISYHRKLREIDLRPKNWYY</sequence>
<accession>A0A2M8DLT6</accession>
<dbReference type="Gene3D" id="3.40.1440.10">
    <property type="entry name" value="GIY-YIG endonuclease"/>
    <property type="match status" value="1"/>
</dbReference>
<name>A0A2M8DLT6_9BACT</name>
<proteinExistence type="predicted"/>
<dbReference type="InterPro" id="IPR035901">
    <property type="entry name" value="GIY-YIG_endonuc_sf"/>
</dbReference>
<feature type="domain" description="GIY-YIG" evidence="2">
    <location>
        <begin position="17"/>
        <end position="95"/>
    </location>
</feature>
<reference evidence="5" key="1">
    <citation type="submission" date="2017-09" db="EMBL/GenBank/DDBJ databases">
        <title>Depth-based differentiation of microbial function through sediment-hosted aquifers and enrichment of novel symbionts in the deep terrestrial subsurface.</title>
        <authorList>
            <person name="Probst A.J."/>
            <person name="Ladd B."/>
            <person name="Jarett J.K."/>
            <person name="Geller-Mcgrath D.E."/>
            <person name="Sieber C.M.K."/>
            <person name="Emerson J.B."/>
            <person name="Anantharaman K."/>
            <person name="Thomas B.C."/>
            <person name="Malmstrom R."/>
            <person name="Stieglmeier M."/>
            <person name="Klingl A."/>
            <person name="Woyke T."/>
            <person name="Ryan C.M."/>
            <person name="Banfield J.F."/>
        </authorList>
    </citation>
    <scope>NUCLEOTIDE SEQUENCE [LARGE SCALE GENOMIC DNA]</scope>
</reference>
<dbReference type="InterPro" id="IPR000305">
    <property type="entry name" value="GIY-YIG_endonuc"/>
</dbReference>
<evidence type="ECO:0000313" key="5">
    <source>
        <dbReference type="Proteomes" id="UP000230097"/>
    </source>
</evidence>
<dbReference type="InterPro" id="IPR050066">
    <property type="entry name" value="UvrABC_protein_C"/>
</dbReference>
<dbReference type="InterPro" id="IPR036876">
    <property type="entry name" value="UVR_dom_sf"/>
</dbReference>
<dbReference type="InterPro" id="IPR038476">
    <property type="entry name" value="UvrC_RNase_H_dom_sf"/>
</dbReference>
<dbReference type="SUPFAM" id="SSF82771">
    <property type="entry name" value="GIY-YIG endonuclease"/>
    <property type="match status" value="1"/>
</dbReference>
<protein>
    <recommendedName>
        <fullName evidence="6">Excinuclease ABC subunit C</fullName>
    </recommendedName>
</protein>
<dbReference type="PROSITE" id="PS50151">
    <property type="entry name" value="UVR"/>
    <property type="match status" value="1"/>
</dbReference>
<dbReference type="PROSITE" id="PS50164">
    <property type="entry name" value="GIY_YIG"/>
    <property type="match status" value="1"/>
</dbReference>
<dbReference type="Pfam" id="PF08459">
    <property type="entry name" value="UvrC_RNaseH_dom"/>
    <property type="match status" value="1"/>
</dbReference>
<dbReference type="GO" id="GO:0009381">
    <property type="term" value="F:excinuclease ABC activity"/>
    <property type="evidence" value="ECO:0007669"/>
    <property type="project" value="InterPro"/>
</dbReference>
<dbReference type="EMBL" id="PFTC01000026">
    <property type="protein sequence ID" value="PJB98771.1"/>
    <property type="molecule type" value="Genomic_DNA"/>
</dbReference>
<feature type="domain" description="UvrC family homology region profile" evidence="3">
    <location>
        <begin position="279"/>
        <end position="397"/>
    </location>
</feature>
<evidence type="ECO:0000259" key="1">
    <source>
        <dbReference type="PROSITE" id="PS50151"/>
    </source>
</evidence>
<dbReference type="GO" id="GO:0006289">
    <property type="term" value="P:nucleotide-excision repair"/>
    <property type="evidence" value="ECO:0007669"/>
    <property type="project" value="InterPro"/>
</dbReference>
<dbReference type="InterPro" id="IPR047296">
    <property type="entry name" value="GIY-YIG_UvrC_Cho"/>
</dbReference>
<gene>
    <name evidence="4" type="ORF">CO078_00970</name>
</gene>
<evidence type="ECO:0000259" key="2">
    <source>
        <dbReference type="PROSITE" id="PS50164"/>
    </source>
</evidence>
<feature type="domain" description="UVR" evidence="1">
    <location>
        <begin position="219"/>
        <end position="254"/>
    </location>
</feature>
<dbReference type="Pfam" id="PF02151">
    <property type="entry name" value="UVR"/>
    <property type="match status" value="1"/>
</dbReference>
<comment type="caution">
    <text evidence="4">The sequence shown here is derived from an EMBL/GenBank/DDBJ whole genome shotgun (WGS) entry which is preliminary data.</text>
</comment>
<dbReference type="CDD" id="cd10434">
    <property type="entry name" value="GIY-YIG_UvrC_Cho"/>
    <property type="match status" value="1"/>
</dbReference>
<evidence type="ECO:0000259" key="3">
    <source>
        <dbReference type="PROSITE" id="PS50165"/>
    </source>
</evidence>
<dbReference type="PANTHER" id="PTHR30562:SF1">
    <property type="entry name" value="UVRABC SYSTEM PROTEIN C"/>
    <property type="match status" value="1"/>
</dbReference>
<evidence type="ECO:0008006" key="6">
    <source>
        <dbReference type="Google" id="ProtNLM"/>
    </source>
</evidence>
<dbReference type="SUPFAM" id="SSF46600">
    <property type="entry name" value="C-terminal UvrC-binding domain of UvrB"/>
    <property type="match status" value="1"/>
</dbReference>
<dbReference type="InterPro" id="IPR001943">
    <property type="entry name" value="UVR_dom"/>
</dbReference>
<dbReference type="Proteomes" id="UP000230097">
    <property type="component" value="Unassembled WGS sequence"/>
</dbReference>
<dbReference type="Pfam" id="PF01541">
    <property type="entry name" value="GIY-YIG"/>
    <property type="match status" value="1"/>
</dbReference>
<dbReference type="Gene3D" id="3.30.420.340">
    <property type="entry name" value="UvrC, RNAse H endonuclease domain"/>
    <property type="match status" value="1"/>
</dbReference>
<organism evidence="4 5">
    <name type="scientific">Candidatus Nealsonbacteria bacterium CG_4_9_14_0_8_um_filter_36_17</name>
    <dbReference type="NCBI Taxonomy" id="1974693"/>
    <lineage>
        <taxon>Bacteria</taxon>
        <taxon>Candidatus Nealsoniibacteriota</taxon>
    </lineage>
</organism>
<dbReference type="Gene3D" id="4.10.860.10">
    <property type="entry name" value="UVR domain"/>
    <property type="match status" value="1"/>
</dbReference>
<dbReference type="GO" id="GO:0009380">
    <property type="term" value="C:excinuclease repair complex"/>
    <property type="evidence" value="ECO:0007669"/>
    <property type="project" value="TreeGrafter"/>
</dbReference>
<dbReference type="SMART" id="SM00465">
    <property type="entry name" value="GIYc"/>
    <property type="match status" value="1"/>
</dbReference>
<evidence type="ECO:0000313" key="4">
    <source>
        <dbReference type="EMBL" id="PJB98771.1"/>
    </source>
</evidence>
<dbReference type="PROSITE" id="PS50165">
    <property type="entry name" value="UVRC"/>
    <property type="match status" value="1"/>
</dbReference>
<dbReference type="AlphaFoldDB" id="A0A2M8DLT6"/>
<dbReference type="PANTHER" id="PTHR30562">
    <property type="entry name" value="UVRC/OXIDOREDUCTASE"/>
    <property type="match status" value="1"/>
</dbReference>